<dbReference type="EMBL" id="JBEPLM010000013">
    <property type="protein sequence ID" value="MET3596191.1"/>
    <property type="molecule type" value="Genomic_DNA"/>
</dbReference>
<evidence type="ECO:0000313" key="1">
    <source>
        <dbReference type="EMBL" id="MET3596191.1"/>
    </source>
</evidence>
<evidence type="ECO:0000313" key="2">
    <source>
        <dbReference type="Proteomes" id="UP001549036"/>
    </source>
</evidence>
<comment type="caution">
    <text evidence="1">The sequence shown here is derived from an EMBL/GenBank/DDBJ whole genome shotgun (WGS) entry which is preliminary data.</text>
</comment>
<gene>
    <name evidence="1" type="ORF">ABID26_005608</name>
</gene>
<dbReference type="Proteomes" id="UP001549036">
    <property type="component" value="Unassembled WGS sequence"/>
</dbReference>
<protein>
    <submittedName>
        <fullName evidence="1">Uncharacterized protein</fullName>
    </submittedName>
</protein>
<organism evidence="1 2">
    <name type="scientific">Mesorhizobium shonense</name>
    <dbReference type="NCBI Taxonomy" id="1209948"/>
    <lineage>
        <taxon>Bacteria</taxon>
        <taxon>Pseudomonadati</taxon>
        <taxon>Pseudomonadota</taxon>
        <taxon>Alphaproteobacteria</taxon>
        <taxon>Hyphomicrobiales</taxon>
        <taxon>Phyllobacteriaceae</taxon>
        <taxon>Mesorhizobium</taxon>
    </lineage>
</organism>
<accession>A0ABV2I071</accession>
<keyword evidence="2" id="KW-1185">Reference proteome</keyword>
<name>A0ABV2I071_9HYPH</name>
<dbReference type="RefSeq" id="WP_292344295.1">
    <property type="nucleotide sequence ID" value="NZ_JBEPLM010000013.1"/>
</dbReference>
<sequence length="317" mass="33226">MTRLTAAADYGARMREALAQPPVVFDDDPATIAITDWLSRLMLFEGVPLGYLVPDPGMLPLESIRFFAVDDNWVTALVDGAFSIGQAAVGISAGDAAAPQARFKARAVGRMSRQRALKLGMTAGSEPIEGFEGVMSGFVLRSALVDVWPGVEVNGFADAAGTEHVPLVRFDILASGLALGLFAGLVQRVTFAEPAETLHFGIDLQSSQKSLRYIDTEGDNKPGDPVLDSDQQPVTITVPFRSGSSTVVDIATLAQTIQTGLAANSAISDGSPYTAAQFAMELVEGVQEVVFDATAAASAVVSPPAKEGPAAKEGRSR</sequence>
<reference evidence="1 2" key="1">
    <citation type="submission" date="2024-06" db="EMBL/GenBank/DDBJ databases">
        <title>Genomic Encyclopedia of Type Strains, Phase IV (KMG-IV): sequencing the most valuable type-strain genomes for metagenomic binning, comparative biology and taxonomic classification.</title>
        <authorList>
            <person name="Goeker M."/>
        </authorList>
    </citation>
    <scope>NUCLEOTIDE SEQUENCE [LARGE SCALE GENOMIC DNA]</scope>
    <source>
        <strain evidence="1 2">DSM 29846</strain>
    </source>
</reference>
<proteinExistence type="predicted"/>